<dbReference type="EMBL" id="MU865979">
    <property type="protein sequence ID" value="KAK4444293.1"/>
    <property type="molecule type" value="Genomic_DNA"/>
</dbReference>
<protein>
    <submittedName>
        <fullName evidence="3">DUF1868-domain-containing protein</fullName>
    </submittedName>
</protein>
<keyword evidence="4" id="KW-1185">Reference proteome</keyword>
<dbReference type="SUPFAM" id="SSF55144">
    <property type="entry name" value="LigT-like"/>
    <property type="match status" value="1"/>
</dbReference>
<evidence type="ECO:0000313" key="3">
    <source>
        <dbReference type="EMBL" id="KAK4444293.1"/>
    </source>
</evidence>
<evidence type="ECO:0000313" key="4">
    <source>
        <dbReference type="Proteomes" id="UP001321760"/>
    </source>
</evidence>
<reference evidence="3" key="1">
    <citation type="journal article" date="2023" name="Mol. Phylogenet. Evol.">
        <title>Genome-scale phylogeny and comparative genomics of the fungal order Sordariales.</title>
        <authorList>
            <person name="Hensen N."/>
            <person name="Bonometti L."/>
            <person name="Westerberg I."/>
            <person name="Brannstrom I.O."/>
            <person name="Guillou S."/>
            <person name="Cros-Aarteil S."/>
            <person name="Calhoun S."/>
            <person name="Haridas S."/>
            <person name="Kuo A."/>
            <person name="Mondo S."/>
            <person name="Pangilinan J."/>
            <person name="Riley R."/>
            <person name="LaButti K."/>
            <person name="Andreopoulos B."/>
            <person name="Lipzen A."/>
            <person name="Chen C."/>
            <person name="Yan M."/>
            <person name="Daum C."/>
            <person name="Ng V."/>
            <person name="Clum A."/>
            <person name="Steindorff A."/>
            <person name="Ohm R.A."/>
            <person name="Martin F."/>
            <person name="Silar P."/>
            <person name="Natvig D.O."/>
            <person name="Lalanne C."/>
            <person name="Gautier V."/>
            <person name="Ament-Velasquez S.L."/>
            <person name="Kruys A."/>
            <person name="Hutchinson M.I."/>
            <person name="Powell A.J."/>
            <person name="Barry K."/>
            <person name="Miller A.N."/>
            <person name="Grigoriev I.V."/>
            <person name="Debuchy R."/>
            <person name="Gladieux P."/>
            <person name="Hiltunen Thoren M."/>
            <person name="Johannesson H."/>
        </authorList>
    </citation>
    <scope>NUCLEOTIDE SEQUENCE</scope>
    <source>
        <strain evidence="3">PSN243</strain>
    </source>
</reference>
<evidence type="ECO:0000259" key="2">
    <source>
        <dbReference type="Pfam" id="PF08975"/>
    </source>
</evidence>
<sequence length="263" mass="30119">MRSFFRSLTGKRGRGGDSGDDSDAEFPTFNVTIPDADRDPGYPIGVPSKFDPEGNVQPFSGNTIIAHLAPRTEFYASLLELHAKLAASPLSSLFALLPPESWHMTIFEGVCDSVRAPGHWPKDLHRDASLAQCTSHFVKKLENFHLPPAEQPPYRLVATGFSSFAVGIGIRLSFRTAEEEARFRRLRDRLAETLQIKHAHHKYYELHLSMAYFLRYLNKEQKAQMTALLKEHFETMPKQFELGAPEFCTFEDMFRFDRMFYLR</sequence>
<feature type="domain" description="DUF1868" evidence="2">
    <location>
        <begin position="49"/>
        <end position="149"/>
    </location>
</feature>
<evidence type="ECO:0000256" key="1">
    <source>
        <dbReference type="SAM" id="MobiDB-lite"/>
    </source>
</evidence>
<name>A0AAV9G7B5_9PEZI</name>
<proteinExistence type="predicted"/>
<reference evidence="3" key="2">
    <citation type="submission" date="2023-05" db="EMBL/GenBank/DDBJ databases">
        <authorList>
            <consortium name="Lawrence Berkeley National Laboratory"/>
            <person name="Steindorff A."/>
            <person name="Hensen N."/>
            <person name="Bonometti L."/>
            <person name="Westerberg I."/>
            <person name="Brannstrom I.O."/>
            <person name="Guillou S."/>
            <person name="Cros-Aarteil S."/>
            <person name="Calhoun S."/>
            <person name="Haridas S."/>
            <person name="Kuo A."/>
            <person name="Mondo S."/>
            <person name="Pangilinan J."/>
            <person name="Riley R."/>
            <person name="Labutti K."/>
            <person name="Andreopoulos B."/>
            <person name="Lipzen A."/>
            <person name="Chen C."/>
            <person name="Yanf M."/>
            <person name="Daum C."/>
            <person name="Ng V."/>
            <person name="Clum A."/>
            <person name="Ohm R."/>
            <person name="Martin F."/>
            <person name="Silar P."/>
            <person name="Natvig D."/>
            <person name="Lalanne C."/>
            <person name="Gautier V."/>
            <person name="Ament-Velasquez S.L."/>
            <person name="Kruys A."/>
            <person name="Hutchinson M.I."/>
            <person name="Powell A.J."/>
            <person name="Barry K."/>
            <person name="Miller A.N."/>
            <person name="Grigoriev I.V."/>
            <person name="Debuchy R."/>
            <person name="Gladieux P."/>
            <person name="Thoren M.H."/>
            <person name="Johannesson H."/>
        </authorList>
    </citation>
    <scope>NUCLEOTIDE SEQUENCE</scope>
    <source>
        <strain evidence="3">PSN243</strain>
    </source>
</reference>
<dbReference type="AlphaFoldDB" id="A0AAV9G7B5"/>
<dbReference type="Gene3D" id="3.90.1140.10">
    <property type="entry name" value="Cyclic phosphodiesterase"/>
    <property type="match status" value="1"/>
</dbReference>
<dbReference type="InterPro" id="IPR015069">
    <property type="entry name" value="2H-PEstase_DUF1868"/>
</dbReference>
<dbReference type="Proteomes" id="UP001321760">
    <property type="component" value="Unassembled WGS sequence"/>
</dbReference>
<feature type="region of interest" description="Disordered" evidence="1">
    <location>
        <begin position="1"/>
        <end position="37"/>
    </location>
</feature>
<accession>A0AAV9G7B5</accession>
<comment type="caution">
    <text evidence="3">The sequence shown here is derived from an EMBL/GenBank/DDBJ whole genome shotgun (WGS) entry which is preliminary data.</text>
</comment>
<gene>
    <name evidence="3" type="ORF">QBC34DRAFT_186305</name>
</gene>
<dbReference type="InterPro" id="IPR009097">
    <property type="entry name" value="Cyclic_Pdiesterase"/>
</dbReference>
<organism evidence="3 4">
    <name type="scientific">Podospora aff. communis PSN243</name>
    <dbReference type="NCBI Taxonomy" id="3040156"/>
    <lineage>
        <taxon>Eukaryota</taxon>
        <taxon>Fungi</taxon>
        <taxon>Dikarya</taxon>
        <taxon>Ascomycota</taxon>
        <taxon>Pezizomycotina</taxon>
        <taxon>Sordariomycetes</taxon>
        <taxon>Sordariomycetidae</taxon>
        <taxon>Sordariales</taxon>
        <taxon>Podosporaceae</taxon>
        <taxon>Podospora</taxon>
    </lineage>
</organism>
<dbReference type="Pfam" id="PF08975">
    <property type="entry name" value="2H-phosphodiest"/>
    <property type="match status" value="1"/>
</dbReference>